<evidence type="ECO:0000256" key="1">
    <source>
        <dbReference type="ARBA" id="ARBA00022801"/>
    </source>
</evidence>
<dbReference type="Pfam" id="PF00857">
    <property type="entry name" value="Isochorismatase"/>
    <property type="match status" value="1"/>
</dbReference>
<dbReference type="CDD" id="cd01014">
    <property type="entry name" value="nicotinamidase_related"/>
    <property type="match status" value="1"/>
</dbReference>
<dbReference type="GO" id="GO:0016787">
    <property type="term" value="F:hydrolase activity"/>
    <property type="evidence" value="ECO:0007669"/>
    <property type="project" value="UniProtKB-KW"/>
</dbReference>
<dbReference type="SUPFAM" id="SSF52499">
    <property type="entry name" value="Isochorismatase-like hydrolases"/>
    <property type="match status" value="1"/>
</dbReference>
<sequence>MTIRSLALTVALGLPGAAGTPRTLFQMGGAVPAPARLSEAVLVLIDAQREYLDGALPLAGMEAAVGTAAGLLKRARAANTPVIHVVHRGGGGVFDPATPGFEIVAPLRPLAGEPVVEKRRISAFAGTGLEAALRRTGRTRVILVGFMTHNCVSTTARDANDLGFSVTLLAPATATRDLPDGRGGVLSAAALQAAELAALADRTACVAWRSEEIPD</sequence>
<keyword evidence="4" id="KW-1185">Reference proteome</keyword>
<accession>A0AA48H6D8</accession>
<dbReference type="AlphaFoldDB" id="A0AA48H6D8"/>
<gene>
    <name evidence="3" type="ORF">METESE_31690</name>
</gene>
<dbReference type="InterPro" id="IPR000868">
    <property type="entry name" value="Isochorismatase-like_dom"/>
</dbReference>
<evidence type="ECO:0000259" key="2">
    <source>
        <dbReference type="Pfam" id="PF00857"/>
    </source>
</evidence>
<dbReference type="InterPro" id="IPR036380">
    <property type="entry name" value="Isochorismatase-like_sf"/>
</dbReference>
<dbReference type="EMBL" id="AP027081">
    <property type="protein sequence ID" value="BDU78211.1"/>
    <property type="molecule type" value="Genomic_DNA"/>
</dbReference>
<dbReference type="Gene3D" id="3.40.50.850">
    <property type="entry name" value="Isochorismatase-like"/>
    <property type="match status" value="1"/>
</dbReference>
<keyword evidence="1" id="KW-0378">Hydrolase</keyword>
<dbReference type="KEGG" id="msea:METESE_31690"/>
<proteinExistence type="predicted"/>
<name>A0AA48H6D8_9BACT</name>
<organism evidence="3 4">
    <name type="scientific">Mesoterricola sediminis</name>
    <dbReference type="NCBI Taxonomy" id="2927980"/>
    <lineage>
        <taxon>Bacteria</taxon>
        <taxon>Pseudomonadati</taxon>
        <taxon>Acidobacteriota</taxon>
        <taxon>Holophagae</taxon>
        <taxon>Holophagales</taxon>
        <taxon>Holophagaceae</taxon>
        <taxon>Mesoterricola</taxon>
    </lineage>
</organism>
<dbReference type="PANTHER" id="PTHR43540:SF15">
    <property type="entry name" value="BLR5631 PROTEIN"/>
    <property type="match status" value="1"/>
</dbReference>
<dbReference type="Proteomes" id="UP001228113">
    <property type="component" value="Chromosome"/>
</dbReference>
<evidence type="ECO:0000313" key="3">
    <source>
        <dbReference type="EMBL" id="BDU78211.1"/>
    </source>
</evidence>
<protein>
    <submittedName>
        <fullName evidence="3">Isochorismatase</fullName>
    </submittedName>
</protein>
<reference evidence="3" key="1">
    <citation type="journal article" date="2023" name="Int. J. Syst. Evol. Microbiol.">
        <title>Mesoterricola silvestris gen. nov., sp. nov., Mesoterricola sediminis sp. nov., Geothrix oryzae sp. nov., Geothrix edaphica sp. nov., Geothrix rubra sp. nov., and Geothrix limicola sp. nov., six novel members of Acidobacteriota isolated from soils.</title>
        <authorList>
            <person name="Itoh H."/>
            <person name="Sugisawa Y."/>
            <person name="Mise K."/>
            <person name="Xu Z."/>
            <person name="Kuniyasu M."/>
            <person name="Ushijima N."/>
            <person name="Kawano K."/>
            <person name="Kobayashi E."/>
            <person name="Shiratori Y."/>
            <person name="Masuda Y."/>
            <person name="Senoo K."/>
        </authorList>
    </citation>
    <scope>NUCLEOTIDE SEQUENCE</scope>
    <source>
        <strain evidence="3">W786</strain>
    </source>
</reference>
<evidence type="ECO:0000313" key="4">
    <source>
        <dbReference type="Proteomes" id="UP001228113"/>
    </source>
</evidence>
<dbReference type="RefSeq" id="WP_243345743.1">
    <property type="nucleotide sequence ID" value="NZ_AP027081.1"/>
</dbReference>
<dbReference type="PANTHER" id="PTHR43540">
    <property type="entry name" value="PEROXYUREIDOACRYLATE/UREIDOACRYLATE AMIDOHYDROLASE-RELATED"/>
    <property type="match status" value="1"/>
</dbReference>
<feature type="domain" description="Isochorismatase-like" evidence="2">
    <location>
        <begin position="41"/>
        <end position="187"/>
    </location>
</feature>
<dbReference type="InterPro" id="IPR050272">
    <property type="entry name" value="Isochorismatase-like_hydrls"/>
</dbReference>